<dbReference type="InterPro" id="IPR008250">
    <property type="entry name" value="ATPase_P-typ_transduc_dom_A_sf"/>
</dbReference>
<dbReference type="GO" id="GO:0006897">
    <property type="term" value="P:endocytosis"/>
    <property type="evidence" value="ECO:0007669"/>
    <property type="project" value="TreeGrafter"/>
</dbReference>
<organism evidence="2 3">
    <name type="scientific">Protopolystoma xenopodis</name>
    <dbReference type="NCBI Taxonomy" id="117903"/>
    <lineage>
        <taxon>Eukaryota</taxon>
        <taxon>Metazoa</taxon>
        <taxon>Spiralia</taxon>
        <taxon>Lophotrochozoa</taxon>
        <taxon>Platyhelminthes</taxon>
        <taxon>Monogenea</taxon>
        <taxon>Polyopisthocotylea</taxon>
        <taxon>Polystomatidea</taxon>
        <taxon>Polystomatidae</taxon>
        <taxon>Protopolystoma</taxon>
    </lineage>
</organism>
<keyword evidence="1" id="KW-0812">Transmembrane</keyword>
<dbReference type="GO" id="GO:0006890">
    <property type="term" value="P:retrograde vesicle-mediated transport, Golgi to endoplasmic reticulum"/>
    <property type="evidence" value="ECO:0007669"/>
    <property type="project" value="TreeGrafter"/>
</dbReference>
<comment type="caution">
    <text evidence="2">The sequence shown here is derived from an EMBL/GenBank/DDBJ whole genome shotgun (WGS) entry which is preliminary data.</text>
</comment>
<dbReference type="GO" id="GO:0005886">
    <property type="term" value="C:plasma membrane"/>
    <property type="evidence" value="ECO:0007669"/>
    <property type="project" value="TreeGrafter"/>
</dbReference>
<dbReference type="PANTHER" id="PTHR24092:SF5">
    <property type="entry name" value="PHOSPHOLIPID-TRANSPORTING ATPASE"/>
    <property type="match status" value="1"/>
</dbReference>
<dbReference type="EMBL" id="CAAALY010029804">
    <property type="protein sequence ID" value="VEL16768.1"/>
    <property type="molecule type" value="Genomic_DNA"/>
</dbReference>
<dbReference type="SUPFAM" id="SSF81653">
    <property type="entry name" value="Calcium ATPase, transduction domain A"/>
    <property type="match status" value="1"/>
</dbReference>
<dbReference type="AlphaFoldDB" id="A0A448WPC9"/>
<dbReference type="Gene3D" id="2.70.150.10">
    <property type="entry name" value="Calcium-transporting ATPase, cytoplasmic transduction domain A"/>
    <property type="match status" value="1"/>
</dbReference>
<dbReference type="PANTHER" id="PTHR24092">
    <property type="entry name" value="PROBABLE PHOSPHOLIPID-TRANSPORTING ATPASE"/>
    <property type="match status" value="1"/>
</dbReference>
<protein>
    <recommendedName>
        <fullName evidence="4">P-type ATPase N-terminal domain-containing protein</fullName>
    </recommendedName>
</protein>
<proteinExistence type="predicted"/>
<keyword evidence="1" id="KW-1133">Transmembrane helix</keyword>
<dbReference type="GO" id="GO:0005802">
    <property type="term" value="C:trans-Golgi network"/>
    <property type="evidence" value="ECO:0007669"/>
    <property type="project" value="TreeGrafter"/>
</dbReference>
<keyword evidence="3" id="KW-1185">Reference proteome</keyword>
<dbReference type="GO" id="GO:0005768">
    <property type="term" value="C:endosome"/>
    <property type="evidence" value="ECO:0007669"/>
    <property type="project" value="TreeGrafter"/>
</dbReference>
<dbReference type="Proteomes" id="UP000784294">
    <property type="component" value="Unassembled WGS sequence"/>
</dbReference>
<dbReference type="GO" id="GO:0045332">
    <property type="term" value="P:phospholipid translocation"/>
    <property type="evidence" value="ECO:0007669"/>
    <property type="project" value="TreeGrafter"/>
</dbReference>
<sequence length="224" mass="24665">VGDIICIDKDQRVPADVVLLWTSDRQGTCFIRTDQLDGETDWKLRQAIPATQEVCGPHGNNMDALLDLCAHVYAEPPNQNIHSFEGTFTRTESSLFSRTECSAFVTSLTAAPQVSLTGINSGVPPADASLSLDNTAWSNTVLATGSCLGLVVYTGSETRAVMNSSKARTKLGRVDRDVNNINKLLFFVVVLLALVMIALKGFMGSWFKYYWRFFLLFSYIIPLA</sequence>
<feature type="non-terminal residue" evidence="2">
    <location>
        <position position="1"/>
    </location>
</feature>
<dbReference type="GO" id="GO:0140326">
    <property type="term" value="F:ATPase-coupled intramembrane lipid transporter activity"/>
    <property type="evidence" value="ECO:0007669"/>
    <property type="project" value="TreeGrafter"/>
</dbReference>
<evidence type="ECO:0000313" key="3">
    <source>
        <dbReference type="Proteomes" id="UP000784294"/>
    </source>
</evidence>
<evidence type="ECO:0008006" key="4">
    <source>
        <dbReference type="Google" id="ProtNLM"/>
    </source>
</evidence>
<feature type="transmembrane region" description="Helical" evidence="1">
    <location>
        <begin position="184"/>
        <end position="203"/>
    </location>
</feature>
<accession>A0A448WPC9</accession>
<gene>
    <name evidence="2" type="ORF">PXEA_LOCUS10208</name>
</gene>
<evidence type="ECO:0000256" key="1">
    <source>
        <dbReference type="SAM" id="Phobius"/>
    </source>
</evidence>
<reference evidence="2" key="1">
    <citation type="submission" date="2018-11" db="EMBL/GenBank/DDBJ databases">
        <authorList>
            <consortium name="Pathogen Informatics"/>
        </authorList>
    </citation>
    <scope>NUCLEOTIDE SEQUENCE</scope>
</reference>
<evidence type="ECO:0000313" key="2">
    <source>
        <dbReference type="EMBL" id="VEL16768.1"/>
    </source>
</evidence>
<name>A0A448WPC9_9PLAT</name>
<dbReference type="OrthoDB" id="6279378at2759"/>
<keyword evidence="1" id="KW-0472">Membrane</keyword>